<dbReference type="Gene3D" id="3.10.28.10">
    <property type="entry name" value="Homing endonucleases"/>
    <property type="match status" value="1"/>
</dbReference>
<dbReference type="GO" id="GO:0004519">
    <property type="term" value="F:endonuclease activity"/>
    <property type="evidence" value="ECO:0007669"/>
    <property type="project" value="InterPro"/>
</dbReference>
<proteinExistence type="predicted"/>
<dbReference type="Proteomes" id="UP000229317">
    <property type="component" value="Unassembled WGS sequence"/>
</dbReference>
<dbReference type="Pfam" id="PF14528">
    <property type="entry name" value="LAGLIDADG_3"/>
    <property type="match status" value="1"/>
</dbReference>
<reference evidence="2 3" key="1">
    <citation type="submission" date="2017-09" db="EMBL/GenBank/DDBJ databases">
        <title>Depth-based differentiation of microbial function through sediment-hosted aquifers and enrichment of novel symbionts in the deep terrestrial subsurface.</title>
        <authorList>
            <person name="Probst A.J."/>
            <person name="Ladd B."/>
            <person name="Jarett J.K."/>
            <person name="Geller-Mcgrath D.E."/>
            <person name="Sieber C.M."/>
            <person name="Emerson J.B."/>
            <person name="Anantharaman K."/>
            <person name="Thomas B.C."/>
            <person name="Malmstrom R."/>
            <person name="Stieglmeier M."/>
            <person name="Klingl A."/>
            <person name="Woyke T."/>
            <person name="Ryan C.M."/>
            <person name="Banfield J.F."/>
        </authorList>
    </citation>
    <scope>NUCLEOTIDE SEQUENCE [LARGE SCALE GENOMIC DNA]</scope>
    <source>
        <strain evidence="2">CG11_big_fil_rev_8_21_14_0_20_40_15</strain>
    </source>
</reference>
<dbReference type="SUPFAM" id="SSF55608">
    <property type="entry name" value="Homing endonucleases"/>
    <property type="match status" value="2"/>
</dbReference>
<organism evidence="2 3">
    <name type="scientific">Candidatus Portnoybacteria bacterium CG11_big_fil_rev_8_21_14_0_20_40_15</name>
    <dbReference type="NCBI Taxonomy" id="1974817"/>
    <lineage>
        <taxon>Bacteria</taxon>
        <taxon>Candidatus Portnoyibacteriota</taxon>
    </lineage>
</organism>
<dbReference type="AlphaFoldDB" id="A0A2H0KTY0"/>
<evidence type="ECO:0000313" key="2">
    <source>
        <dbReference type="EMBL" id="PIQ75608.1"/>
    </source>
</evidence>
<evidence type="ECO:0000259" key="1">
    <source>
        <dbReference type="PROSITE" id="PS50819"/>
    </source>
</evidence>
<dbReference type="InterPro" id="IPR004860">
    <property type="entry name" value="LAGLIDADG_dom"/>
</dbReference>
<dbReference type="InterPro" id="IPR027434">
    <property type="entry name" value="Homing_endonucl"/>
</dbReference>
<accession>A0A2H0KTY0</accession>
<feature type="domain" description="DOD-type homing endonuclease" evidence="1">
    <location>
        <begin position="22"/>
        <end position="170"/>
    </location>
</feature>
<dbReference type="EMBL" id="PCVO01000004">
    <property type="protein sequence ID" value="PIQ75608.1"/>
    <property type="molecule type" value="Genomic_DNA"/>
</dbReference>
<evidence type="ECO:0000313" key="3">
    <source>
        <dbReference type="Proteomes" id="UP000229317"/>
    </source>
</evidence>
<dbReference type="PROSITE" id="PS50819">
    <property type="entry name" value="INTEIN_ENDONUCLEASE"/>
    <property type="match status" value="1"/>
</dbReference>
<name>A0A2H0KTY0_9BACT</name>
<comment type="caution">
    <text evidence="2">The sequence shown here is derived from an EMBL/GenBank/DDBJ whole genome shotgun (WGS) entry which is preliminary data.</text>
</comment>
<gene>
    <name evidence="2" type="ORF">COV84_00405</name>
</gene>
<dbReference type="InterPro" id="IPR004042">
    <property type="entry name" value="Intein_endonuc_central"/>
</dbReference>
<protein>
    <recommendedName>
        <fullName evidence="1">DOD-type homing endonuclease domain-containing protein</fullName>
    </recommendedName>
</protein>
<sequence length="223" mass="26269">MPIFKSRNENFFKKWSPEMAYVLGFFTADGNMIRNKRGAHFIEFTSTNKDLLQKIKKMICPDHKISVRERGGNWKPAYRIQIGSKKIYNDFEHLGLMERKSKRMNFPLIPEKYLAHYIRGYFDGDGSVTISTYKRTDRGGRLNRAILSGFICGSKQFIQGLYRRLRKFAKLTGGTLYYHDGGYRLTFSVKDSLALYNFMYSDVKNNLFLSRKKKKFEKYFKTT</sequence>